<evidence type="ECO:0000313" key="1">
    <source>
        <dbReference type="EMBL" id="KAK0748144.1"/>
    </source>
</evidence>
<dbReference type="AlphaFoldDB" id="A0AA40EZ07"/>
<dbReference type="Proteomes" id="UP001172159">
    <property type="component" value="Unassembled WGS sequence"/>
</dbReference>
<dbReference type="EMBL" id="JAUKTV010000001">
    <property type="protein sequence ID" value="KAK0748144.1"/>
    <property type="molecule type" value="Genomic_DNA"/>
</dbReference>
<accession>A0AA40EZ07</accession>
<reference evidence="1" key="1">
    <citation type="submission" date="2023-06" db="EMBL/GenBank/DDBJ databases">
        <title>Genome-scale phylogeny and comparative genomics of the fungal order Sordariales.</title>
        <authorList>
            <consortium name="Lawrence Berkeley National Laboratory"/>
            <person name="Hensen N."/>
            <person name="Bonometti L."/>
            <person name="Westerberg I."/>
            <person name="Brannstrom I.O."/>
            <person name="Guillou S."/>
            <person name="Cros-Aarteil S."/>
            <person name="Calhoun S."/>
            <person name="Haridas S."/>
            <person name="Kuo A."/>
            <person name="Mondo S."/>
            <person name="Pangilinan J."/>
            <person name="Riley R."/>
            <person name="Labutti K."/>
            <person name="Andreopoulos B."/>
            <person name="Lipzen A."/>
            <person name="Chen C."/>
            <person name="Yanf M."/>
            <person name="Daum C."/>
            <person name="Ng V."/>
            <person name="Clum A."/>
            <person name="Steindorff A."/>
            <person name="Ohm R."/>
            <person name="Martin F."/>
            <person name="Silar P."/>
            <person name="Natvig D."/>
            <person name="Lalanne C."/>
            <person name="Gautier V."/>
            <person name="Ament-Velasquez S.L."/>
            <person name="Kruys A."/>
            <person name="Hutchinson M.I."/>
            <person name="Powell A.J."/>
            <person name="Barry K."/>
            <person name="Miller A.N."/>
            <person name="Grigoriev I.V."/>
            <person name="Debuchy R."/>
            <person name="Gladieux P."/>
            <person name="Thoren M.H."/>
            <person name="Johannesson H."/>
        </authorList>
    </citation>
    <scope>NUCLEOTIDE SEQUENCE</scope>
    <source>
        <strain evidence="1">CBS 540.89</strain>
    </source>
</reference>
<evidence type="ECO:0000313" key="2">
    <source>
        <dbReference type="Proteomes" id="UP001172159"/>
    </source>
</evidence>
<organism evidence="1 2">
    <name type="scientific">Apiosordaria backusii</name>
    <dbReference type="NCBI Taxonomy" id="314023"/>
    <lineage>
        <taxon>Eukaryota</taxon>
        <taxon>Fungi</taxon>
        <taxon>Dikarya</taxon>
        <taxon>Ascomycota</taxon>
        <taxon>Pezizomycotina</taxon>
        <taxon>Sordariomycetes</taxon>
        <taxon>Sordariomycetidae</taxon>
        <taxon>Sordariales</taxon>
        <taxon>Lasiosphaeriaceae</taxon>
        <taxon>Apiosordaria</taxon>
    </lineage>
</organism>
<dbReference type="PANTHER" id="PTHR38846">
    <property type="entry name" value="C3H1-TYPE DOMAIN-CONTAINING PROTEIN"/>
    <property type="match status" value="1"/>
</dbReference>
<comment type="caution">
    <text evidence="1">The sequence shown here is derived from an EMBL/GenBank/DDBJ whole genome shotgun (WGS) entry which is preliminary data.</text>
</comment>
<proteinExistence type="predicted"/>
<protein>
    <submittedName>
        <fullName evidence="1">Uncharacterized protein</fullName>
    </submittedName>
</protein>
<name>A0AA40EZ07_9PEZI</name>
<sequence>MARKNRNKNKNNIVARFDRYFGEGNLEDWQRLCSDIFEDWELATRDITSKTKCRKLLKTVFVNIRDLLDAVESSPKRKPQRFGSHAALKDYTKQTRRFYPKEKVKDELGPARALLRRIL</sequence>
<keyword evidence="2" id="KW-1185">Reference proteome</keyword>
<gene>
    <name evidence="1" type="ORF">B0T21DRAFT_406684</name>
</gene>
<dbReference type="PANTHER" id="PTHR38846:SF1">
    <property type="entry name" value="C3H1-TYPE DOMAIN-CONTAINING PROTEIN"/>
    <property type="match status" value="1"/>
</dbReference>